<dbReference type="InterPro" id="IPR003663">
    <property type="entry name" value="Sugar/inositol_transpt"/>
</dbReference>
<dbReference type="EMBL" id="KV428005">
    <property type="protein sequence ID" value="KZT44177.1"/>
    <property type="molecule type" value="Genomic_DNA"/>
</dbReference>
<dbReference type="Proteomes" id="UP000076798">
    <property type="component" value="Unassembled WGS sequence"/>
</dbReference>
<evidence type="ECO:0000259" key="9">
    <source>
        <dbReference type="PROSITE" id="PS50850"/>
    </source>
</evidence>
<dbReference type="PRINTS" id="PR00171">
    <property type="entry name" value="SUGRTRNSPORT"/>
</dbReference>
<evidence type="ECO:0000256" key="3">
    <source>
        <dbReference type="ARBA" id="ARBA00022448"/>
    </source>
</evidence>
<evidence type="ECO:0000256" key="7">
    <source>
        <dbReference type="ARBA" id="ARBA00049119"/>
    </source>
</evidence>
<dbReference type="PANTHER" id="PTHR23503">
    <property type="entry name" value="SOLUTE CARRIER FAMILY 2"/>
    <property type="match status" value="1"/>
</dbReference>
<organism evidence="10 11">
    <name type="scientific">Sistotremastrum suecicum HHB10207 ss-3</name>
    <dbReference type="NCBI Taxonomy" id="1314776"/>
    <lineage>
        <taxon>Eukaryota</taxon>
        <taxon>Fungi</taxon>
        <taxon>Dikarya</taxon>
        <taxon>Basidiomycota</taxon>
        <taxon>Agaricomycotina</taxon>
        <taxon>Agaricomycetes</taxon>
        <taxon>Sistotremastrales</taxon>
        <taxon>Sistotremastraceae</taxon>
        <taxon>Sistotremastrum</taxon>
    </lineage>
</organism>
<evidence type="ECO:0000256" key="8">
    <source>
        <dbReference type="SAM" id="Phobius"/>
    </source>
</evidence>
<dbReference type="Gene3D" id="1.20.1250.20">
    <property type="entry name" value="MFS general substrate transporter like domains"/>
    <property type="match status" value="1"/>
</dbReference>
<dbReference type="OrthoDB" id="4540492at2759"/>
<keyword evidence="11" id="KW-1185">Reference proteome</keyword>
<gene>
    <name evidence="10" type="ORF">SISSUDRAFT_977422</name>
</gene>
<feature type="transmembrane region" description="Helical" evidence="8">
    <location>
        <begin position="269"/>
        <end position="292"/>
    </location>
</feature>
<sequence>MSFTQYGSLAVVWSVLPSFQYGWHISALNMIHDVMTCHDESQNGKPNGTGPLPSCIPMNNTVFSVVTASFTVGGLVGSLMAGHLLSQYGRKGALKFSSGLVASGAALMTGATSVTLLLIGRTLCGAGAGLGICVVPILLSEIAPLRIRGGIGVLNQLAICFGILITQALGMYLAAPSRWRLVLSGSSLLSIVHLAVASWMVESPVWLKSRSREPEAKIAIQKLWRMSHAAEISDPLLEQGDDEPDADDRESLSSLTVRDLISSKEYRQILLVAVFAMIMQQISGINAVLYYSNQILARVVPNPAYVSLGITVVNVVMTFPAIHLIEKLGRRRLMIISSLGVVVSLLLVGFGIDFEVISVASLAIIIFVASFAVGLGPTPYVIITDISPPHVVGAMSTIALSLNWIVNFFVGIIFLPLRDALAGEVGDEVGHKGGRVFYVFAVAFFIAFMSFLRVYK</sequence>
<feature type="transmembrane region" description="Helical" evidence="8">
    <location>
        <begin position="394"/>
        <end position="416"/>
    </location>
</feature>
<dbReference type="InterPro" id="IPR005828">
    <property type="entry name" value="MFS_sugar_transport-like"/>
</dbReference>
<feature type="transmembrane region" description="Helical" evidence="8">
    <location>
        <begin position="97"/>
        <end position="119"/>
    </location>
</feature>
<evidence type="ECO:0000256" key="5">
    <source>
        <dbReference type="ARBA" id="ARBA00022989"/>
    </source>
</evidence>
<comment type="subcellular location">
    <subcellularLocation>
        <location evidence="1">Membrane</location>
        <topology evidence="1">Multi-pass membrane protein</topology>
    </subcellularLocation>
</comment>
<evidence type="ECO:0000256" key="2">
    <source>
        <dbReference type="ARBA" id="ARBA00010992"/>
    </source>
</evidence>
<dbReference type="AlphaFoldDB" id="A0A166IXN6"/>
<evidence type="ECO:0000256" key="4">
    <source>
        <dbReference type="ARBA" id="ARBA00022692"/>
    </source>
</evidence>
<evidence type="ECO:0000313" key="10">
    <source>
        <dbReference type="EMBL" id="KZT44177.1"/>
    </source>
</evidence>
<dbReference type="SUPFAM" id="SSF103473">
    <property type="entry name" value="MFS general substrate transporter"/>
    <property type="match status" value="1"/>
</dbReference>
<dbReference type="InterPro" id="IPR005829">
    <property type="entry name" value="Sugar_transporter_CS"/>
</dbReference>
<keyword evidence="5 8" id="KW-1133">Transmembrane helix</keyword>
<feature type="transmembrane region" description="Helical" evidence="8">
    <location>
        <begin position="157"/>
        <end position="175"/>
    </location>
</feature>
<comment type="catalytic activity">
    <reaction evidence="7">
        <text>myo-inositol(out) + H(+)(out) = myo-inositol(in) + H(+)(in)</text>
        <dbReference type="Rhea" id="RHEA:60364"/>
        <dbReference type="ChEBI" id="CHEBI:15378"/>
        <dbReference type="ChEBI" id="CHEBI:17268"/>
    </reaction>
</comment>
<name>A0A166IXN6_9AGAM</name>
<feature type="transmembrane region" description="Helical" evidence="8">
    <location>
        <begin position="358"/>
        <end position="382"/>
    </location>
</feature>
<keyword evidence="4 8" id="KW-0812">Transmembrane</keyword>
<reference evidence="10 11" key="1">
    <citation type="journal article" date="2016" name="Mol. Biol. Evol.">
        <title>Comparative Genomics of Early-Diverging Mushroom-Forming Fungi Provides Insights into the Origins of Lignocellulose Decay Capabilities.</title>
        <authorList>
            <person name="Nagy L.G."/>
            <person name="Riley R."/>
            <person name="Tritt A."/>
            <person name="Adam C."/>
            <person name="Daum C."/>
            <person name="Floudas D."/>
            <person name="Sun H."/>
            <person name="Yadav J.S."/>
            <person name="Pangilinan J."/>
            <person name="Larsson K.H."/>
            <person name="Matsuura K."/>
            <person name="Barry K."/>
            <person name="Labutti K."/>
            <person name="Kuo R."/>
            <person name="Ohm R.A."/>
            <person name="Bhattacharya S.S."/>
            <person name="Shirouzu T."/>
            <person name="Yoshinaga Y."/>
            <person name="Martin F.M."/>
            <person name="Grigoriev I.V."/>
            <person name="Hibbett D.S."/>
        </authorList>
    </citation>
    <scope>NUCLEOTIDE SEQUENCE [LARGE SCALE GENOMIC DNA]</scope>
    <source>
        <strain evidence="10 11">HHB10207 ss-3</strain>
    </source>
</reference>
<dbReference type="STRING" id="1314776.A0A166IXN6"/>
<accession>A0A166IXN6</accession>
<dbReference type="PANTHER" id="PTHR23503:SF8">
    <property type="entry name" value="FACILITATED GLUCOSE TRANSPORTER PROTEIN 1"/>
    <property type="match status" value="1"/>
</dbReference>
<keyword evidence="3" id="KW-0813">Transport</keyword>
<dbReference type="InterPro" id="IPR045263">
    <property type="entry name" value="GLUT"/>
</dbReference>
<dbReference type="GO" id="GO:0016020">
    <property type="term" value="C:membrane"/>
    <property type="evidence" value="ECO:0007669"/>
    <property type="project" value="UniProtKB-SubCell"/>
</dbReference>
<dbReference type="Pfam" id="PF00083">
    <property type="entry name" value="Sugar_tr"/>
    <property type="match status" value="1"/>
</dbReference>
<feature type="transmembrane region" description="Helical" evidence="8">
    <location>
        <begin position="125"/>
        <end position="145"/>
    </location>
</feature>
<evidence type="ECO:0000256" key="6">
    <source>
        <dbReference type="ARBA" id="ARBA00023136"/>
    </source>
</evidence>
<feature type="transmembrane region" description="Helical" evidence="8">
    <location>
        <begin position="436"/>
        <end position="455"/>
    </location>
</feature>
<feature type="transmembrane region" description="Helical" evidence="8">
    <location>
        <begin position="332"/>
        <end position="352"/>
    </location>
</feature>
<dbReference type="InterPro" id="IPR020846">
    <property type="entry name" value="MFS_dom"/>
</dbReference>
<feature type="transmembrane region" description="Helical" evidence="8">
    <location>
        <begin position="304"/>
        <end position="325"/>
    </location>
</feature>
<keyword evidence="6 8" id="KW-0472">Membrane</keyword>
<evidence type="ECO:0000256" key="1">
    <source>
        <dbReference type="ARBA" id="ARBA00004141"/>
    </source>
</evidence>
<feature type="transmembrane region" description="Helical" evidence="8">
    <location>
        <begin position="62"/>
        <end position="85"/>
    </location>
</feature>
<evidence type="ECO:0000313" key="11">
    <source>
        <dbReference type="Proteomes" id="UP000076798"/>
    </source>
</evidence>
<proteinExistence type="inferred from homology"/>
<dbReference type="InterPro" id="IPR036259">
    <property type="entry name" value="MFS_trans_sf"/>
</dbReference>
<feature type="transmembrane region" description="Helical" evidence="8">
    <location>
        <begin position="181"/>
        <end position="201"/>
    </location>
</feature>
<protein>
    <submittedName>
        <fullName evidence="10">General substrate transporter</fullName>
    </submittedName>
</protein>
<dbReference type="PROSITE" id="PS00217">
    <property type="entry name" value="SUGAR_TRANSPORT_2"/>
    <property type="match status" value="1"/>
</dbReference>
<comment type="similarity">
    <text evidence="2">Belongs to the major facilitator superfamily. Sugar transporter (TC 2.A.1.1) family.</text>
</comment>
<feature type="domain" description="Major facilitator superfamily (MFS) profile" evidence="9">
    <location>
        <begin position="1"/>
        <end position="456"/>
    </location>
</feature>
<dbReference type="GO" id="GO:0015149">
    <property type="term" value="F:hexose transmembrane transporter activity"/>
    <property type="evidence" value="ECO:0007669"/>
    <property type="project" value="TreeGrafter"/>
</dbReference>
<dbReference type="PROSITE" id="PS50850">
    <property type="entry name" value="MFS"/>
    <property type="match status" value="1"/>
</dbReference>